<evidence type="ECO:0000313" key="3">
    <source>
        <dbReference type="Proteomes" id="UP001221898"/>
    </source>
</evidence>
<comment type="caution">
    <text evidence="2">The sequence shown here is derived from an EMBL/GenBank/DDBJ whole genome shotgun (WGS) entry which is preliminary data.</text>
</comment>
<feature type="region of interest" description="Disordered" evidence="1">
    <location>
        <begin position="52"/>
        <end position="72"/>
    </location>
</feature>
<proteinExistence type="predicted"/>
<keyword evidence="3" id="KW-1185">Reference proteome</keyword>
<evidence type="ECO:0000256" key="1">
    <source>
        <dbReference type="SAM" id="MobiDB-lite"/>
    </source>
</evidence>
<dbReference type="AlphaFoldDB" id="A0AAD7WPV6"/>
<feature type="region of interest" description="Disordered" evidence="1">
    <location>
        <begin position="1"/>
        <end position="29"/>
    </location>
</feature>
<sequence>MDGNSRHSDRSQPLIMRLPPGATPLSLSRGMSTGVGPIARGLCQVRGVALGRNGVRGPQRGAAGSAAKQTGM</sequence>
<protein>
    <submittedName>
        <fullName evidence="2">Uncharacterized protein</fullName>
    </submittedName>
</protein>
<reference evidence="2" key="1">
    <citation type="journal article" date="2023" name="Science">
        <title>Genome structures resolve the early diversification of teleost fishes.</title>
        <authorList>
            <person name="Parey E."/>
            <person name="Louis A."/>
            <person name="Montfort J."/>
            <person name="Bouchez O."/>
            <person name="Roques C."/>
            <person name="Iampietro C."/>
            <person name="Lluch J."/>
            <person name="Castinel A."/>
            <person name="Donnadieu C."/>
            <person name="Desvignes T."/>
            <person name="Floi Bucao C."/>
            <person name="Jouanno E."/>
            <person name="Wen M."/>
            <person name="Mejri S."/>
            <person name="Dirks R."/>
            <person name="Jansen H."/>
            <person name="Henkel C."/>
            <person name="Chen W.J."/>
            <person name="Zahm M."/>
            <person name="Cabau C."/>
            <person name="Klopp C."/>
            <person name="Thompson A.W."/>
            <person name="Robinson-Rechavi M."/>
            <person name="Braasch I."/>
            <person name="Lecointre G."/>
            <person name="Bobe J."/>
            <person name="Postlethwait J.H."/>
            <person name="Berthelot C."/>
            <person name="Roest Crollius H."/>
            <person name="Guiguen Y."/>
        </authorList>
    </citation>
    <scope>NUCLEOTIDE SEQUENCE</scope>
    <source>
        <strain evidence="2">NC1722</strain>
    </source>
</reference>
<name>A0AAD7WPV6_9TELE</name>
<dbReference type="Proteomes" id="UP001221898">
    <property type="component" value="Unassembled WGS sequence"/>
</dbReference>
<evidence type="ECO:0000313" key="2">
    <source>
        <dbReference type="EMBL" id="KAJ8405041.1"/>
    </source>
</evidence>
<accession>A0AAD7WPV6</accession>
<gene>
    <name evidence="2" type="ORF">AAFF_G00329620</name>
</gene>
<dbReference type="EMBL" id="JAINUG010000050">
    <property type="protein sequence ID" value="KAJ8405041.1"/>
    <property type="molecule type" value="Genomic_DNA"/>
</dbReference>
<organism evidence="2 3">
    <name type="scientific">Aldrovandia affinis</name>
    <dbReference type="NCBI Taxonomy" id="143900"/>
    <lineage>
        <taxon>Eukaryota</taxon>
        <taxon>Metazoa</taxon>
        <taxon>Chordata</taxon>
        <taxon>Craniata</taxon>
        <taxon>Vertebrata</taxon>
        <taxon>Euteleostomi</taxon>
        <taxon>Actinopterygii</taxon>
        <taxon>Neopterygii</taxon>
        <taxon>Teleostei</taxon>
        <taxon>Notacanthiformes</taxon>
        <taxon>Halosauridae</taxon>
        <taxon>Aldrovandia</taxon>
    </lineage>
</organism>
<feature type="compositionally biased region" description="Basic and acidic residues" evidence="1">
    <location>
        <begin position="1"/>
        <end position="10"/>
    </location>
</feature>